<dbReference type="SUPFAM" id="SSF49299">
    <property type="entry name" value="PKD domain"/>
    <property type="match status" value="1"/>
</dbReference>
<dbReference type="CDD" id="cd00146">
    <property type="entry name" value="PKD"/>
    <property type="match status" value="1"/>
</dbReference>
<dbReference type="Gene3D" id="2.60.40.10">
    <property type="entry name" value="Immunoglobulins"/>
    <property type="match status" value="1"/>
</dbReference>
<dbReference type="Pfam" id="PF18911">
    <property type="entry name" value="PKD_4"/>
    <property type="match status" value="1"/>
</dbReference>
<dbReference type="InterPro" id="IPR013783">
    <property type="entry name" value="Ig-like_fold"/>
</dbReference>
<dbReference type="EMBL" id="JRYR02000002">
    <property type="protein sequence ID" value="OHX64088.1"/>
    <property type="molecule type" value="Genomic_DNA"/>
</dbReference>
<dbReference type="STRING" id="915059.NH26_21005"/>
<reference evidence="3 4" key="1">
    <citation type="journal article" date="2012" name="Int. J. Syst. Evol. Microbiol.">
        <title>Flammeovirga pacifica sp. nov., isolated from deep-sea sediment.</title>
        <authorList>
            <person name="Xu H."/>
            <person name="Fu Y."/>
            <person name="Yang N."/>
            <person name="Ding Z."/>
            <person name="Lai Q."/>
            <person name="Zeng R."/>
        </authorList>
    </citation>
    <scope>NUCLEOTIDE SEQUENCE [LARGE SCALE GENOMIC DNA]</scope>
    <source>
        <strain evidence="4">DSM 24597 / LMG 26175 / WPAGA1</strain>
    </source>
</reference>
<dbReference type="OrthoDB" id="1488789at2"/>
<dbReference type="Proteomes" id="UP000179797">
    <property type="component" value="Unassembled WGS sequence"/>
</dbReference>
<evidence type="ECO:0000313" key="4">
    <source>
        <dbReference type="Proteomes" id="UP000179797"/>
    </source>
</evidence>
<dbReference type="PROSITE" id="PS50093">
    <property type="entry name" value="PKD"/>
    <property type="match status" value="1"/>
</dbReference>
<dbReference type="InterPro" id="IPR000601">
    <property type="entry name" value="PKD_dom"/>
</dbReference>
<dbReference type="AlphaFoldDB" id="A0A1S1YSU9"/>
<gene>
    <name evidence="3" type="ORF">NH26_21005</name>
</gene>
<keyword evidence="4" id="KW-1185">Reference proteome</keyword>
<dbReference type="SMART" id="SM00089">
    <property type="entry name" value="PKD"/>
    <property type="match status" value="1"/>
</dbReference>
<dbReference type="InterPro" id="IPR022409">
    <property type="entry name" value="PKD/Chitinase_dom"/>
</dbReference>
<feature type="domain" description="PKD" evidence="2">
    <location>
        <begin position="65"/>
        <end position="112"/>
    </location>
</feature>
<organism evidence="3 4">
    <name type="scientific">Flammeovirga pacifica</name>
    <dbReference type="NCBI Taxonomy" id="915059"/>
    <lineage>
        <taxon>Bacteria</taxon>
        <taxon>Pseudomonadati</taxon>
        <taxon>Bacteroidota</taxon>
        <taxon>Cytophagia</taxon>
        <taxon>Cytophagales</taxon>
        <taxon>Flammeovirgaceae</taxon>
        <taxon>Flammeovirga</taxon>
    </lineage>
</organism>
<comment type="caution">
    <text evidence="3">The sequence shown here is derived from an EMBL/GenBank/DDBJ whole genome shotgun (WGS) entry which is preliminary data.</text>
</comment>
<dbReference type="RefSeq" id="WP_052432148.1">
    <property type="nucleotide sequence ID" value="NZ_JRYR02000002.1"/>
</dbReference>
<name>A0A1S1YSU9_FLAPC</name>
<evidence type="ECO:0000256" key="1">
    <source>
        <dbReference type="SAM" id="MobiDB-lite"/>
    </source>
</evidence>
<proteinExistence type="predicted"/>
<dbReference type="InterPro" id="IPR035986">
    <property type="entry name" value="PKD_dom_sf"/>
</dbReference>
<feature type="region of interest" description="Disordered" evidence="1">
    <location>
        <begin position="136"/>
        <end position="155"/>
    </location>
</feature>
<evidence type="ECO:0000313" key="3">
    <source>
        <dbReference type="EMBL" id="OHX64088.1"/>
    </source>
</evidence>
<evidence type="ECO:0000259" key="2">
    <source>
        <dbReference type="PROSITE" id="PS50093"/>
    </source>
</evidence>
<sequence length="253" mass="27415">MKTIIKNLGLTTLISCCIFACTEELPGVGSIEDLTPPSANFSYKSSLEDYREIEFTNTSISAGIFEWNFGDGATSTDKNPAHVFSGEGTFEVSLVAKDGNNITSDTTITVAVVDELIPEFQCKSFECSDRSVWGSFSGSGSPTPPDESTGAKLGNDSQYLDQTIKVSGGVTYNVSFYYVSKAGGTSAGRLLMEDPDNSINFFDEDIPTSTSSSEYQRASYVVETKANTSQLRLSINFGDIETRFDLVEIKKVD</sequence>
<accession>A0A1S1YSU9</accession>
<protein>
    <recommendedName>
        <fullName evidence="2">PKD domain-containing protein</fullName>
    </recommendedName>
</protein>
<dbReference type="Gene3D" id="2.60.120.260">
    <property type="entry name" value="Galactose-binding domain-like"/>
    <property type="match status" value="1"/>
</dbReference>